<dbReference type="GO" id="GO:0005524">
    <property type="term" value="F:ATP binding"/>
    <property type="evidence" value="ECO:0007669"/>
    <property type="project" value="UniProtKB-KW"/>
</dbReference>
<dbReference type="SUPFAM" id="SSF52172">
    <property type="entry name" value="CheY-like"/>
    <property type="match status" value="1"/>
</dbReference>
<reference evidence="16 17" key="5">
    <citation type="journal article" date="2010" name="Appl. Environ. Microbiol.">
        <title>phrR-like gene praR of Azorhizobium caulinodans ORS571 is essential for symbiosis with Sesbania rostrata and is involved in expression of reb genes.</title>
        <authorList>
            <person name="Akiba N."/>
            <person name="Aono T."/>
            <person name="Toyazaki H."/>
            <person name="Sato S."/>
            <person name="Oyaizu H."/>
        </authorList>
    </citation>
    <scope>NUCLEOTIDE SEQUENCE [LARGE SCALE GENOMIC DNA]</scope>
    <source>
        <strain evidence="17">ATCC 43989 / DSM 5975 / JCM 20966 / LMG 6465 / NBRC 14845 / NCIMB 13405 / ORS 571</strain>
    </source>
</reference>
<dbReference type="Pfam" id="PF02518">
    <property type="entry name" value="HATPase_c"/>
    <property type="match status" value="1"/>
</dbReference>
<dbReference type="GO" id="GO:0005886">
    <property type="term" value="C:plasma membrane"/>
    <property type="evidence" value="ECO:0007669"/>
    <property type="project" value="UniProtKB-SubCell"/>
</dbReference>
<dbReference type="PRINTS" id="PR00344">
    <property type="entry name" value="BCTRLSENSOR"/>
</dbReference>
<dbReference type="PANTHER" id="PTHR45339:SF1">
    <property type="entry name" value="HYBRID SIGNAL TRANSDUCTION HISTIDINE KINASE J"/>
    <property type="match status" value="1"/>
</dbReference>
<dbReference type="SMART" id="SM00448">
    <property type="entry name" value="REC"/>
    <property type="match status" value="1"/>
</dbReference>
<keyword evidence="11 13" id="KW-0472">Membrane</keyword>
<keyword evidence="9 13" id="KW-1133">Transmembrane helix</keyword>
<dbReference type="Gene3D" id="3.40.50.2300">
    <property type="match status" value="1"/>
</dbReference>
<evidence type="ECO:0000256" key="10">
    <source>
        <dbReference type="ARBA" id="ARBA00023012"/>
    </source>
</evidence>
<dbReference type="Proteomes" id="UP000000270">
    <property type="component" value="Chromosome"/>
</dbReference>
<evidence type="ECO:0000313" key="17">
    <source>
        <dbReference type="Proteomes" id="UP000000270"/>
    </source>
</evidence>
<evidence type="ECO:0000256" key="7">
    <source>
        <dbReference type="ARBA" id="ARBA00022741"/>
    </source>
</evidence>
<protein>
    <recommendedName>
        <fullName evidence="3">histidine kinase</fullName>
        <ecNumber evidence="3">2.7.13.3</ecNumber>
    </recommendedName>
</protein>
<reference evidence="16 17" key="1">
    <citation type="journal article" date="2007" name="Appl. Environ. Microbiol.">
        <title>Rhizobial factors required for stem nodule maturation and maintenance in Sesbania rostrata-Azorhizobium caulinodans ORS571 symbiosis.</title>
        <authorList>
            <person name="Suzuki S."/>
            <person name="Aono T."/>
            <person name="Lee KB."/>
            <person name="Suzuki T."/>
            <person name="Liu CT."/>
            <person name="Miwa H."/>
            <person name="Wakao S."/>
            <person name="Iki T."/>
            <person name="Oyaizu H."/>
        </authorList>
    </citation>
    <scope>NUCLEOTIDE SEQUENCE [LARGE SCALE GENOMIC DNA]</scope>
    <source>
        <strain evidence="17">ATCC 43989 / DSM 5975 / JCM 20966 / LMG 6465 / NBRC 14845 / NCIMB 13405 / ORS 571</strain>
    </source>
</reference>
<keyword evidence="4" id="KW-1003">Cell membrane</keyword>
<evidence type="ECO:0000256" key="8">
    <source>
        <dbReference type="ARBA" id="ARBA00022840"/>
    </source>
</evidence>
<dbReference type="InterPro" id="IPR036890">
    <property type="entry name" value="HATPase_C_sf"/>
</dbReference>
<dbReference type="InterPro" id="IPR003661">
    <property type="entry name" value="HisK_dim/P_dom"/>
</dbReference>
<comment type="subcellular location">
    <subcellularLocation>
        <location evidence="2">Cell membrane</location>
        <topology evidence="2">Multi-pass membrane protein</topology>
    </subcellularLocation>
</comment>
<evidence type="ECO:0000256" key="11">
    <source>
        <dbReference type="ARBA" id="ARBA00023136"/>
    </source>
</evidence>
<organism evidence="16 17">
    <name type="scientific">Azorhizobium caulinodans (strain ATCC 43989 / DSM 5975 / JCM 20966 / LMG 6465 / NBRC 14845 / NCIMB 13405 / ORS 571)</name>
    <dbReference type="NCBI Taxonomy" id="438753"/>
    <lineage>
        <taxon>Bacteria</taxon>
        <taxon>Pseudomonadati</taxon>
        <taxon>Pseudomonadota</taxon>
        <taxon>Alphaproteobacteria</taxon>
        <taxon>Hyphomicrobiales</taxon>
        <taxon>Xanthobacteraceae</taxon>
        <taxon>Azorhizobium</taxon>
    </lineage>
</organism>
<dbReference type="InterPro" id="IPR036641">
    <property type="entry name" value="HPT_dom_sf"/>
</dbReference>
<dbReference type="SUPFAM" id="SSF47384">
    <property type="entry name" value="Homodimeric domain of signal transducing histidine kinase"/>
    <property type="match status" value="1"/>
</dbReference>
<dbReference type="eggNOG" id="COG4251">
    <property type="taxonomic scope" value="Bacteria"/>
</dbReference>
<dbReference type="InterPro" id="IPR004358">
    <property type="entry name" value="Sig_transdc_His_kin-like_C"/>
</dbReference>
<feature type="transmembrane region" description="Helical" evidence="13">
    <location>
        <begin position="96"/>
        <end position="117"/>
    </location>
</feature>
<dbReference type="InterPro" id="IPR001789">
    <property type="entry name" value="Sig_transdc_resp-reg_receiver"/>
</dbReference>
<feature type="modified residue" description="4-aspartylphosphate" evidence="12">
    <location>
        <position position="531"/>
    </location>
</feature>
<dbReference type="Pfam" id="PF00072">
    <property type="entry name" value="Response_reg"/>
    <property type="match status" value="1"/>
</dbReference>
<dbReference type="STRING" id="438753.AZC_4366"/>
<dbReference type="SUPFAM" id="SSF55874">
    <property type="entry name" value="ATPase domain of HSP90 chaperone/DNA topoisomerase II/histidine kinase"/>
    <property type="match status" value="1"/>
</dbReference>
<feature type="domain" description="Response regulatory" evidence="15">
    <location>
        <begin position="482"/>
        <end position="596"/>
    </location>
</feature>
<keyword evidence="7" id="KW-0547">Nucleotide-binding</keyword>
<proteinExistence type="predicted"/>
<keyword evidence="10" id="KW-0902">Two-component regulatory system</keyword>
<reference evidence="16 17" key="6">
    <citation type="journal article" date="2011" name="Appl. Environ. Microbiol.">
        <title>Involvement of the azorhizobial chromosome partition gene (parA) in the onset of bacteroid differentiation during Sesbania rostrata stem nodule development.</title>
        <authorList>
            <person name="Liu CT."/>
            <person name="Lee KB."/>
            <person name="Wang YS."/>
            <person name="Peng MH."/>
            <person name="Lee KT."/>
            <person name="Suzuki S."/>
            <person name="Suzuki T."/>
            <person name="Oyaizu H."/>
        </authorList>
    </citation>
    <scope>NUCLEOTIDE SEQUENCE [LARGE SCALE GENOMIC DNA]</scope>
    <source>
        <strain evidence="17">ATCC 43989 / DSM 5975 / JCM 20966 / LMG 6465 / NBRC 14845 / NCIMB 13405 / ORS 571</strain>
    </source>
</reference>
<dbReference type="SUPFAM" id="SSF47226">
    <property type="entry name" value="Histidine-containing phosphotransfer domain, HPT domain"/>
    <property type="match status" value="1"/>
</dbReference>
<feature type="domain" description="Histidine kinase" evidence="14">
    <location>
        <begin position="239"/>
        <end position="461"/>
    </location>
</feature>
<evidence type="ECO:0000259" key="15">
    <source>
        <dbReference type="PROSITE" id="PS50110"/>
    </source>
</evidence>
<keyword evidence="6 13" id="KW-0812">Transmembrane</keyword>
<dbReference type="PROSITE" id="PS50110">
    <property type="entry name" value="RESPONSE_REGULATORY"/>
    <property type="match status" value="1"/>
</dbReference>
<comment type="catalytic activity">
    <reaction evidence="1">
        <text>ATP + protein L-histidine = ADP + protein N-phospho-L-histidine.</text>
        <dbReference type="EC" id="2.7.13.3"/>
    </reaction>
</comment>
<dbReference type="InterPro" id="IPR005467">
    <property type="entry name" value="His_kinase_dom"/>
</dbReference>
<dbReference type="eggNOG" id="COG0784">
    <property type="taxonomic scope" value="Bacteria"/>
</dbReference>
<dbReference type="HOGENOM" id="CLU_000445_104_15_5"/>
<keyword evidence="17" id="KW-1185">Reference proteome</keyword>
<accession>A8HVW5</accession>
<evidence type="ECO:0000313" key="16">
    <source>
        <dbReference type="EMBL" id="BAF90364.1"/>
    </source>
</evidence>
<dbReference type="Pfam" id="PF00512">
    <property type="entry name" value="HisKA"/>
    <property type="match status" value="1"/>
</dbReference>
<dbReference type="EMBL" id="AP009384">
    <property type="protein sequence ID" value="BAF90364.1"/>
    <property type="molecule type" value="Genomic_DNA"/>
</dbReference>
<dbReference type="FunFam" id="3.30.565.10:FF:000010">
    <property type="entry name" value="Sensor histidine kinase RcsC"/>
    <property type="match status" value="1"/>
</dbReference>
<dbReference type="SMART" id="SM00388">
    <property type="entry name" value="HisKA"/>
    <property type="match status" value="1"/>
</dbReference>
<evidence type="ECO:0000256" key="6">
    <source>
        <dbReference type="ARBA" id="ARBA00022692"/>
    </source>
</evidence>
<keyword evidence="8" id="KW-0067">ATP-binding</keyword>
<evidence type="ECO:0000256" key="2">
    <source>
        <dbReference type="ARBA" id="ARBA00004651"/>
    </source>
</evidence>
<evidence type="ECO:0000256" key="3">
    <source>
        <dbReference type="ARBA" id="ARBA00012438"/>
    </source>
</evidence>
<dbReference type="InterPro" id="IPR003594">
    <property type="entry name" value="HATPase_dom"/>
</dbReference>
<feature type="transmembrane region" description="Helical" evidence="13">
    <location>
        <begin position="146"/>
        <end position="165"/>
    </location>
</feature>
<dbReference type="PANTHER" id="PTHR45339">
    <property type="entry name" value="HYBRID SIGNAL TRANSDUCTION HISTIDINE KINASE J"/>
    <property type="match status" value="1"/>
</dbReference>
<keyword evidence="5 12" id="KW-0597">Phosphoprotein</keyword>
<dbReference type="InterPro" id="IPR011006">
    <property type="entry name" value="CheY-like_superfamily"/>
</dbReference>
<feature type="transmembrane region" description="Helical" evidence="13">
    <location>
        <begin position="177"/>
        <end position="194"/>
    </location>
</feature>
<evidence type="ECO:0000256" key="4">
    <source>
        <dbReference type="ARBA" id="ARBA00022475"/>
    </source>
</evidence>
<evidence type="ECO:0000256" key="9">
    <source>
        <dbReference type="ARBA" id="ARBA00022989"/>
    </source>
</evidence>
<dbReference type="PROSITE" id="PS50109">
    <property type="entry name" value="HIS_KIN"/>
    <property type="match status" value="1"/>
</dbReference>
<feature type="transmembrane region" description="Helical" evidence="13">
    <location>
        <begin position="40"/>
        <end position="57"/>
    </location>
</feature>
<dbReference type="CDD" id="cd16922">
    <property type="entry name" value="HATPase_EvgS-ArcB-TorS-like"/>
    <property type="match status" value="1"/>
</dbReference>
<dbReference type="InterPro" id="IPR036097">
    <property type="entry name" value="HisK_dim/P_sf"/>
</dbReference>
<dbReference type="CDD" id="cd17546">
    <property type="entry name" value="REC_hyHK_CKI1_RcsC-like"/>
    <property type="match status" value="1"/>
</dbReference>
<feature type="transmembrane region" description="Helical" evidence="13">
    <location>
        <begin position="69"/>
        <end position="89"/>
    </location>
</feature>
<evidence type="ECO:0000256" key="5">
    <source>
        <dbReference type="ARBA" id="ARBA00022553"/>
    </source>
</evidence>
<dbReference type="CDD" id="cd00082">
    <property type="entry name" value="HisKA"/>
    <property type="match status" value="1"/>
</dbReference>
<dbReference type="AlphaFoldDB" id="A8HVW5"/>
<evidence type="ECO:0000256" key="1">
    <source>
        <dbReference type="ARBA" id="ARBA00000085"/>
    </source>
</evidence>
<dbReference type="Gene3D" id="3.30.565.10">
    <property type="entry name" value="Histidine kinase-like ATPase, C-terminal domain"/>
    <property type="match status" value="1"/>
</dbReference>
<evidence type="ECO:0000259" key="14">
    <source>
        <dbReference type="PROSITE" id="PS50109"/>
    </source>
</evidence>
<dbReference type="SMART" id="SM00387">
    <property type="entry name" value="HATPase_c"/>
    <property type="match status" value="1"/>
</dbReference>
<dbReference type="KEGG" id="azc:AZC_4366"/>
<gene>
    <name evidence="16" type="ordered locus">AZC_4366</name>
</gene>
<evidence type="ECO:0000256" key="13">
    <source>
        <dbReference type="SAM" id="Phobius"/>
    </source>
</evidence>
<reference evidence="16 17" key="3">
    <citation type="journal article" date="2008" name="BMC Genomics">
        <title>The genome of the versatile nitrogen fixer Azorhizobium caulinodans ORS571.</title>
        <authorList>
            <person name="Lee KB."/>
            <person name="Backer P.D."/>
            <person name="Aono T."/>
            <person name="Liu CT."/>
            <person name="Suzuki S."/>
            <person name="Suzuki T."/>
            <person name="Kaneko T."/>
            <person name="Yamada M."/>
            <person name="Tabata S."/>
            <person name="Kupfer D.M."/>
            <person name="Najar F.Z."/>
            <person name="Wiley G.B."/>
            <person name="Roe B."/>
            <person name="Binnewies T.T."/>
            <person name="Ussery D.W."/>
            <person name="D'Haeze W."/>
            <person name="Herder J.D."/>
            <person name="Gevers D."/>
            <person name="Vereecke D."/>
            <person name="Holsters M."/>
            <person name="Oyaizu H."/>
        </authorList>
    </citation>
    <scope>NUCLEOTIDE SEQUENCE [LARGE SCALE GENOMIC DNA]</scope>
    <source>
        <strain evidence="17">ATCC 43989 / DSM 5975 / JCM 20966 / LMG 6465 / NBRC 14845 / NCIMB 13405 / ORS 571</strain>
    </source>
</reference>
<dbReference type="Gene3D" id="1.10.287.130">
    <property type="match status" value="1"/>
</dbReference>
<evidence type="ECO:0000256" key="12">
    <source>
        <dbReference type="PROSITE-ProRule" id="PRU00169"/>
    </source>
</evidence>
<reference evidence="16 17" key="4">
    <citation type="journal article" date="2009" name="Appl. Environ. Microbiol.">
        <title>Comparative genome-wide transcriptional profiling of Azorhizobium caulinodans ORS571 grown under free-living and symbiotic conditions.</title>
        <authorList>
            <person name="Tsukada S."/>
            <person name="Aono T."/>
            <person name="Akiba N."/>
            <person name="Lee KB."/>
            <person name="Liu CT."/>
            <person name="Toyazaki H."/>
            <person name="Oyaizu H."/>
        </authorList>
    </citation>
    <scope>NUCLEOTIDE SEQUENCE [LARGE SCALE GENOMIC DNA]</scope>
    <source>
        <strain evidence="17">ATCC 43989 / DSM 5975 / JCM 20966 / LMG 6465 / NBRC 14845 / NCIMB 13405 / ORS 571</strain>
    </source>
</reference>
<dbReference type="EC" id="2.7.13.3" evidence="3"/>
<sequence length="816" mass="87167">MSQPEAAARKVHLLDRWTGEFTEQGLEAAYEQASLGASRATAFVAIFGTTLASLSFLPLDLQLIGPPDLYLFVGIRCVILVLGVCAFLVVRREDTLRGIIIATYVQQILFYFLNGIIFDHPALTRHGGLLLPIMALALPMLLPGRIWLAALVGAYGPLISLLFWGALKVPPESPADLSVILLVVGVALGVGIAARRQLNGMRRAQFLHIERERQVNVELLEAKEAAEAGARAKSQFLAVMSHEIRTPMNGILGMVRLVLDGPLEAAQRERLRVVLRAAEALQVTLDDVLDLSELEQGARLELAPLELSRVLRDAVDLMRPRADEKGLALEVVLAPDVPPCVHGDAARLRQILLNLLGNAIKFTEVGHVRLTVSRTSRPESAGRMGLRFTVADTGIGIHPQERAGLFHEFVQADASIRRRFGGSGLGLAICKRLVEAMGGEIEVESTPGVGSCFTFEVPMDVASAPVPEERFAVVSPAARPLKVLLVEDNEVNRQVALGLLERAGHACTVAETGPEAIGRVAAEIFDVVLMDIQMPGMDGLEATRRIRAAGQSLPIIALTANAMPEDVARSLAAGMNGHLAKPVRPEQLEAALARLAGRPAGAGLAEGADVLLVSRSGTSARSRLERLGLRVFPLLDLAAASTMLAHRSFALMVVAGDVDLAMARELARSSGPRLALWVEGADGPAPAPGEIRLEAAAPDAVLEAALFQQPDPANLAPVDFASLFDPGKREMLRALFVKGLSDQHAALRQCTAGDEARAIAHRISGSAANMGEFDLADRARAVMVADPESFKPAMAELLAALAARLEAGQDTMVRTQ</sequence>
<reference evidence="17" key="2">
    <citation type="submission" date="2007-04" db="EMBL/GenBank/DDBJ databases">
        <title>Complete genome sequence of the nitrogen-fixing bacterium Azorhizobium caulinodans ORS571.</title>
        <authorList>
            <person name="Lee K.B."/>
            <person name="Backer P.D."/>
            <person name="Aono T."/>
            <person name="Liu C.T."/>
            <person name="Suzuki S."/>
            <person name="Suzuki T."/>
            <person name="Kaneko T."/>
            <person name="Yamada M."/>
            <person name="Tabata S."/>
            <person name="Kupfer D.M."/>
            <person name="Najar F.Z."/>
            <person name="Wiley G.B."/>
            <person name="Roe B."/>
            <person name="Binnewies T."/>
            <person name="Ussery D."/>
            <person name="Vereecke D."/>
            <person name="Gevers D."/>
            <person name="Holsters M."/>
            <person name="Oyaizu H."/>
        </authorList>
    </citation>
    <scope>NUCLEOTIDE SEQUENCE [LARGE SCALE GENOMIC DNA]</scope>
    <source>
        <strain evidence="17">ATCC 43989 / DSM 5975 / JCM 20966 / LMG 6465 / NBRC 14845 / NCIMB 13405 / ORS 571</strain>
    </source>
</reference>
<name>A8HVW5_AZOC5</name>
<dbReference type="RefSeq" id="WP_012172886.1">
    <property type="nucleotide sequence ID" value="NC_009937.1"/>
</dbReference>
<dbReference type="GO" id="GO:0000155">
    <property type="term" value="F:phosphorelay sensor kinase activity"/>
    <property type="evidence" value="ECO:0007669"/>
    <property type="project" value="InterPro"/>
</dbReference>